<proteinExistence type="predicted"/>
<dbReference type="Proteomes" id="UP000321787">
    <property type="component" value="Unassembled WGS sequence"/>
</dbReference>
<dbReference type="EMBL" id="BJTZ01000002">
    <property type="protein sequence ID" value="GEK12529.1"/>
    <property type="molecule type" value="Genomic_DNA"/>
</dbReference>
<evidence type="ECO:0000313" key="2">
    <source>
        <dbReference type="EMBL" id="GEK12529.1"/>
    </source>
</evidence>
<protein>
    <recommendedName>
        <fullName evidence="4">DUF2860 domain-containing protein</fullName>
    </recommendedName>
</protein>
<keyword evidence="1" id="KW-0732">Signal</keyword>
<dbReference type="PIRSF" id="PIRSF028696">
    <property type="entry name" value="UCP028696"/>
    <property type="match status" value="1"/>
</dbReference>
<sequence>MNLRKLSLMLCVTASPAMAQLADKEGISGEVAITAGFASSTSNFNTEGSDTISSYNQAPTSEERFLAFPLGSITYTFGDALNQQVYIGTSRQDVATGIVVLEVGYRYQFESRMVMDIAILPTIMSSETWENPYLVNQSRTKTDESGNAFRFQLKNLAGSNFSFDSAFATKEVDTDTVIDELKRDANTIYLKGQYRQPLSRTMLVMPSIIYQSSSADGKANSYDQYGVELSVFKLMQRHQIVLTAGYAQRQYESTNPIYNKTRENNKLSLFAAYEYKNIMDCKDWSLVAFAGYGTEQSNITFYDNSEYIISTGLNYKF</sequence>
<evidence type="ECO:0008006" key="4">
    <source>
        <dbReference type="Google" id="ProtNLM"/>
    </source>
</evidence>
<dbReference type="InterPro" id="IPR016896">
    <property type="entry name" value="DUF2860"/>
</dbReference>
<comment type="caution">
    <text evidence="2">The sequence shown here is derived from an EMBL/GenBank/DDBJ whole genome shotgun (WGS) entry which is preliminary data.</text>
</comment>
<dbReference type="RefSeq" id="WP_146861579.1">
    <property type="nucleotide sequence ID" value="NZ_BJTZ01000002.1"/>
</dbReference>
<name>A0A510UDF3_ALIFS</name>
<evidence type="ECO:0000313" key="3">
    <source>
        <dbReference type="Proteomes" id="UP000321787"/>
    </source>
</evidence>
<feature type="chain" id="PRO_5021702106" description="DUF2860 domain-containing protein" evidence="1">
    <location>
        <begin position="20"/>
        <end position="317"/>
    </location>
</feature>
<accession>A0A510UDF3</accession>
<reference evidence="2 3" key="1">
    <citation type="submission" date="2019-07" db="EMBL/GenBank/DDBJ databases">
        <title>Whole genome shotgun sequence of Aliivibrio fischeri NBRC 101058.</title>
        <authorList>
            <person name="Hosoyama A."/>
            <person name="Uohara A."/>
            <person name="Ohji S."/>
            <person name="Ichikawa N."/>
        </authorList>
    </citation>
    <scope>NUCLEOTIDE SEQUENCE [LARGE SCALE GENOMIC DNA]</scope>
    <source>
        <strain evidence="2 3">NBRC 101058</strain>
    </source>
</reference>
<organism evidence="2 3">
    <name type="scientific">Aliivibrio fischeri</name>
    <name type="common">Vibrio fischeri</name>
    <dbReference type="NCBI Taxonomy" id="668"/>
    <lineage>
        <taxon>Bacteria</taxon>
        <taxon>Pseudomonadati</taxon>
        <taxon>Pseudomonadota</taxon>
        <taxon>Gammaproteobacteria</taxon>
        <taxon>Vibrionales</taxon>
        <taxon>Vibrionaceae</taxon>
        <taxon>Aliivibrio</taxon>
    </lineage>
</organism>
<gene>
    <name evidence="2" type="ORF">AFI02nite_05650</name>
</gene>
<dbReference type="Pfam" id="PF11059">
    <property type="entry name" value="DUF2860"/>
    <property type="match status" value="1"/>
</dbReference>
<feature type="signal peptide" evidence="1">
    <location>
        <begin position="1"/>
        <end position="19"/>
    </location>
</feature>
<evidence type="ECO:0000256" key="1">
    <source>
        <dbReference type="SAM" id="SignalP"/>
    </source>
</evidence>
<dbReference type="AlphaFoldDB" id="A0A510UDF3"/>